<dbReference type="Proteomes" id="UP000192257">
    <property type="component" value="Unassembled WGS sequence"/>
</dbReference>
<reference evidence="4 5" key="1">
    <citation type="submission" date="2017-03" db="EMBL/GenBank/DDBJ databases">
        <title>An alternative strategy for trypanosome survival in the mammalian bloodstream revealed through genome and transcriptome analysis of the ubiquitous bovine parasite Trypanosoma (Megatrypanum) theileri.</title>
        <authorList>
            <person name="Kelly S."/>
            <person name="Ivens A."/>
            <person name="Mott A."/>
            <person name="O'Neill E."/>
            <person name="Emms D."/>
            <person name="Macleod O."/>
            <person name="Voorheis P."/>
            <person name="Matthews J."/>
            <person name="Matthews K."/>
            <person name="Carrington M."/>
        </authorList>
    </citation>
    <scope>NUCLEOTIDE SEQUENCE [LARGE SCALE GENOMIC DNA]</scope>
    <source>
        <strain evidence="4">Edinburgh</strain>
    </source>
</reference>
<name>A0A1X0NLK7_9TRYP</name>
<keyword evidence="2" id="KW-0342">GTP-binding</keyword>
<dbReference type="SMART" id="SM00175">
    <property type="entry name" value="RAB"/>
    <property type="match status" value="1"/>
</dbReference>
<proteinExistence type="predicted"/>
<dbReference type="InterPro" id="IPR027417">
    <property type="entry name" value="P-loop_NTPase"/>
</dbReference>
<dbReference type="PRINTS" id="PR00449">
    <property type="entry name" value="RASTRNSFRMNG"/>
</dbReference>
<dbReference type="FunFam" id="3.40.50.300:FF:002136">
    <property type="entry name" value="Small rab-related GTPase"/>
    <property type="match status" value="1"/>
</dbReference>
<sequence length="232" mass="25974">MLECVENSIKVIVVGDGNVGKTSMLRRFVKGEFLSPYKRTIGAEFMEKNVFLRYSNRTVKLMLWDTAGQEVFNSLTQAYYRGAAAAILAFSTVDKDSFMNVPNWKKNVENVCGSIPMVLCQTKFDLVDESVVTNEEAEQLAMQLQVPFFRVSTKDDFNVTQVFEFTADMCLSKEKSDDHSGLPDAPFIGQGDTGMTGSPTAGRGMQSARNINLSAKNMDKKKKHKKNRCDLF</sequence>
<dbReference type="SMART" id="SM00174">
    <property type="entry name" value="RHO"/>
    <property type="match status" value="1"/>
</dbReference>
<dbReference type="PANTHER" id="PTHR47977">
    <property type="entry name" value="RAS-RELATED PROTEIN RAB"/>
    <property type="match status" value="1"/>
</dbReference>
<dbReference type="NCBIfam" id="TIGR00231">
    <property type="entry name" value="small_GTP"/>
    <property type="match status" value="1"/>
</dbReference>
<dbReference type="InterPro" id="IPR005225">
    <property type="entry name" value="Small_GTP-bd"/>
</dbReference>
<protein>
    <submittedName>
        <fullName evidence="4">Small G-protein</fullName>
    </submittedName>
</protein>
<dbReference type="VEuPathDB" id="TriTrypDB:TM35_000341970"/>
<evidence type="ECO:0000256" key="1">
    <source>
        <dbReference type="ARBA" id="ARBA00022741"/>
    </source>
</evidence>
<dbReference type="GO" id="GO:0003924">
    <property type="term" value="F:GTPase activity"/>
    <property type="evidence" value="ECO:0007669"/>
    <property type="project" value="InterPro"/>
</dbReference>
<keyword evidence="1" id="KW-0547">Nucleotide-binding</keyword>
<dbReference type="AlphaFoldDB" id="A0A1X0NLK7"/>
<evidence type="ECO:0000313" key="5">
    <source>
        <dbReference type="Proteomes" id="UP000192257"/>
    </source>
</evidence>
<dbReference type="InterPro" id="IPR050227">
    <property type="entry name" value="Rab"/>
</dbReference>
<dbReference type="STRING" id="67003.A0A1X0NLK7"/>
<accession>A0A1X0NLK7</accession>
<organism evidence="4 5">
    <name type="scientific">Trypanosoma theileri</name>
    <dbReference type="NCBI Taxonomy" id="67003"/>
    <lineage>
        <taxon>Eukaryota</taxon>
        <taxon>Discoba</taxon>
        <taxon>Euglenozoa</taxon>
        <taxon>Kinetoplastea</taxon>
        <taxon>Metakinetoplastina</taxon>
        <taxon>Trypanosomatida</taxon>
        <taxon>Trypanosomatidae</taxon>
        <taxon>Trypanosoma</taxon>
    </lineage>
</organism>
<dbReference type="OrthoDB" id="6585768at2759"/>
<keyword evidence="5" id="KW-1185">Reference proteome</keyword>
<dbReference type="GeneID" id="39988875"/>
<evidence type="ECO:0000256" key="2">
    <source>
        <dbReference type="ARBA" id="ARBA00023134"/>
    </source>
</evidence>
<dbReference type="SMART" id="SM00173">
    <property type="entry name" value="RAS"/>
    <property type="match status" value="1"/>
</dbReference>
<dbReference type="Gene3D" id="3.40.50.300">
    <property type="entry name" value="P-loop containing nucleotide triphosphate hydrolases"/>
    <property type="match status" value="1"/>
</dbReference>
<evidence type="ECO:0000256" key="3">
    <source>
        <dbReference type="SAM" id="MobiDB-lite"/>
    </source>
</evidence>
<dbReference type="GO" id="GO:0005525">
    <property type="term" value="F:GTP binding"/>
    <property type="evidence" value="ECO:0007669"/>
    <property type="project" value="UniProtKB-KW"/>
</dbReference>
<dbReference type="EMBL" id="NBCO01000034">
    <property type="protein sequence ID" value="ORC85585.1"/>
    <property type="molecule type" value="Genomic_DNA"/>
</dbReference>
<evidence type="ECO:0000313" key="4">
    <source>
        <dbReference type="EMBL" id="ORC85585.1"/>
    </source>
</evidence>
<dbReference type="InterPro" id="IPR034114">
    <property type="entry name" value="Rab23"/>
</dbReference>
<feature type="region of interest" description="Disordered" evidence="3">
    <location>
        <begin position="176"/>
        <end position="209"/>
    </location>
</feature>
<dbReference type="RefSeq" id="XP_028879651.1">
    <property type="nucleotide sequence ID" value="XM_029029095.1"/>
</dbReference>
<dbReference type="Pfam" id="PF00071">
    <property type="entry name" value="Ras"/>
    <property type="match status" value="1"/>
</dbReference>
<dbReference type="InterPro" id="IPR001806">
    <property type="entry name" value="Small_GTPase"/>
</dbReference>
<dbReference type="PROSITE" id="PS51419">
    <property type="entry name" value="RAB"/>
    <property type="match status" value="1"/>
</dbReference>
<comment type="caution">
    <text evidence="4">The sequence shown here is derived from an EMBL/GenBank/DDBJ whole genome shotgun (WGS) entry which is preliminary data.</text>
</comment>
<dbReference type="SUPFAM" id="SSF52540">
    <property type="entry name" value="P-loop containing nucleoside triphosphate hydrolases"/>
    <property type="match status" value="1"/>
</dbReference>
<dbReference type="PROSITE" id="PS51420">
    <property type="entry name" value="RHO"/>
    <property type="match status" value="1"/>
</dbReference>
<dbReference type="PROSITE" id="PS51421">
    <property type="entry name" value="RAS"/>
    <property type="match status" value="1"/>
</dbReference>
<dbReference type="SMART" id="SM00176">
    <property type="entry name" value="RAN"/>
    <property type="match status" value="1"/>
</dbReference>
<dbReference type="CDD" id="cd04106">
    <property type="entry name" value="Rab23_like"/>
    <property type="match status" value="1"/>
</dbReference>
<gene>
    <name evidence="4" type="ORF">TM35_000341970</name>
</gene>